<gene>
    <name evidence="1" type="ORF">FWK35_00012677</name>
</gene>
<dbReference type="Proteomes" id="UP000478052">
    <property type="component" value="Unassembled WGS sequence"/>
</dbReference>
<sequence length="92" mass="10832">MIHEIALINETRSNSKGFTLYKRRNTMNGGFKTSVKMIMIMINGSDQAMFIIDNKNKNEIEDYQTVRYINTQLNSNEAIWRILGFHIHEYES</sequence>
<reference evidence="1 2" key="1">
    <citation type="submission" date="2019-08" db="EMBL/GenBank/DDBJ databases">
        <title>Whole genome of Aphis craccivora.</title>
        <authorList>
            <person name="Voronova N.V."/>
            <person name="Shulinski R.S."/>
            <person name="Bandarenka Y.V."/>
            <person name="Zhorov D.G."/>
            <person name="Warner D."/>
        </authorList>
    </citation>
    <scope>NUCLEOTIDE SEQUENCE [LARGE SCALE GENOMIC DNA]</scope>
    <source>
        <strain evidence="1">180601</strain>
        <tissue evidence="1">Whole Body</tissue>
    </source>
</reference>
<dbReference type="AlphaFoldDB" id="A0A6G0YIU4"/>
<accession>A0A6G0YIU4</accession>
<organism evidence="1 2">
    <name type="scientific">Aphis craccivora</name>
    <name type="common">Cowpea aphid</name>
    <dbReference type="NCBI Taxonomy" id="307492"/>
    <lineage>
        <taxon>Eukaryota</taxon>
        <taxon>Metazoa</taxon>
        <taxon>Ecdysozoa</taxon>
        <taxon>Arthropoda</taxon>
        <taxon>Hexapoda</taxon>
        <taxon>Insecta</taxon>
        <taxon>Pterygota</taxon>
        <taxon>Neoptera</taxon>
        <taxon>Paraneoptera</taxon>
        <taxon>Hemiptera</taxon>
        <taxon>Sternorrhyncha</taxon>
        <taxon>Aphidomorpha</taxon>
        <taxon>Aphidoidea</taxon>
        <taxon>Aphididae</taxon>
        <taxon>Aphidini</taxon>
        <taxon>Aphis</taxon>
        <taxon>Aphis</taxon>
    </lineage>
</organism>
<evidence type="ECO:0000313" key="1">
    <source>
        <dbReference type="EMBL" id="KAF0756862.1"/>
    </source>
</evidence>
<comment type="caution">
    <text evidence="1">The sequence shown here is derived from an EMBL/GenBank/DDBJ whole genome shotgun (WGS) entry which is preliminary data.</text>
</comment>
<dbReference type="EMBL" id="VUJU01003739">
    <property type="protein sequence ID" value="KAF0756862.1"/>
    <property type="molecule type" value="Genomic_DNA"/>
</dbReference>
<keyword evidence="2" id="KW-1185">Reference proteome</keyword>
<name>A0A6G0YIU4_APHCR</name>
<evidence type="ECO:0000313" key="2">
    <source>
        <dbReference type="Proteomes" id="UP000478052"/>
    </source>
</evidence>
<proteinExistence type="predicted"/>
<protein>
    <submittedName>
        <fullName evidence="1">Uncharacterized protein</fullName>
    </submittedName>
</protein>